<evidence type="ECO:0000313" key="3">
    <source>
        <dbReference type="Proteomes" id="UP000011205"/>
    </source>
</evidence>
<dbReference type="Proteomes" id="UP000011205">
    <property type="component" value="Unassembled WGS sequence"/>
</dbReference>
<feature type="transmembrane region" description="Helical" evidence="1">
    <location>
        <begin position="290"/>
        <end position="307"/>
    </location>
</feature>
<dbReference type="PATRIC" id="fig|1160705.3.peg.6082"/>
<sequence length="569" mass="62034">MAQNPRGGLLDPLNVSTRFHVYEHVAPAELTLTRPPQQAPSSQKQWLRRFWTRHRIPLSATLPAVPLYALWWAFLATGGGDLAAQYAWAGFAARHGDSAYNLFWYGGTHTANYSLISPYLMAALGVRAVTVVSGLAATWLAAVLITRAEGLRRPLGPALLASFALWCNVASGRTTFALGVAFGLAACLMLSRGRRTVLAAACAALATMASPVAGLFLAVVGAAFLLTRDWRRALALLLPPAVTVGAISLLFPFKGEQLMFAGRIWPPFFLGLAVTFLAPRSWRVARWSGVVYAAGTVLTYLVASPVGTNVERFAELFAPAALLAVLLARPHLTEVRRKLLVGALVFSLGWVGFKTAADLRVSTTVPAWAAETQGVVRALDRLGADRTRVEVVPARNHREASGLAPHVNMARGWNRQLDMERARLFYDGSFSAATYRAWLDRWAVGFVVLPLGKPDGYAKEEARLVRDHRPDWLEPVWQDTHWRVHRVRDAVPLVSRPASVVSTSSADVVVRMARPGSATVRIAYSPWLRVDGGGCLTRQGEFTRLTVDAPGTYRLSSEYGPSPEPKGRC</sequence>
<protein>
    <submittedName>
        <fullName evidence="2">Putative Integral membrane protein</fullName>
    </submittedName>
</protein>
<keyword evidence="1" id="KW-0812">Transmembrane</keyword>
<keyword evidence="1" id="KW-1133">Transmembrane helix</keyword>
<reference evidence="2 3" key="1">
    <citation type="journal article" date="2013" name="Genome Announc.">
        <title>Draft Genome Sequence of Streptomyces viridochromogenes Strain Tu57, Producer of Avilamycin.</title>
        <authorList>
            <person name="Gruning B.A."/>
            <person name="Erxleben A."/>
            <person name="Hahnlein A."/>
            <person name="Gunther S."/>
        </authorList>
    </citation>
    <scope>NUCLEOTIDE SEQUENCE [LARGE SCALE GENOMIC DNA]</scope>
    <source>
        <strain evidence="2 3">Tue57</strain>
    </source>
</reference>
<gene>
    <name evidence="2" type="ORF">STVIR_6153</name>
</gene>
<dbReference type="EMBL" id="AMLP01000190">
    <property type="protein sequence ID" value="ELS52953.1"/>
    <property type="molecule type" value="Genomic_DNA"/>
</dbReference>
<feature type="transmembrane region" description="Helical" evidence="1">
    <location>
        <begin position="158"/>
        <end position="191"/>
    </location>
</feature>
<feature type="transmembrane region" description="Helical" evidence="1">
    <location>
        <begin position="56"/>
        <end position="74"/>
    </location>
</feature>
<evidence type="ECO:0000256" key="1">
    <source>
        <dbReference type="SAM" id="Phobius"/>
    </source>
</evidence>
<feature type="transmembrane region" description="Helical" evidence="1">
    <location>
        <begin position="119"/>
        <end position="146"/>
    </location>
</feature>
<feature type="transmembrane region" description="Helical" evidence="1">
    <location>
        <begin position="259"/>
        <end position="278"/>
    </location>
</feature>
<evidence type="ECO:0000313" key="2">
    <source>
        <dbReference type="EMBL" id="ELS52953.1"/>
    </source>
</evidence>
<comment type="caution">
    <text evidence="2">The sequence shown here is derived from an EMBL/GenBank/DDBJ whole genome shotgun (WGS) entry which is preliminary data.</text>
</comment>
<dbReference type="AlphaFoldDB" id="L8P9W6"/>
<feature type="transmembrane region" description="Helical" evidence="1">
    <location>
        <begin position="197"/>
        <end position="226"/>
    </location>
</feature>
<name>L8P9W6_STRVR</name>
<proteinExistence type="predicted"/>
<keyword evidence="1" id="KW-0472">Membrane</keyword>
<organism evidence="2 3">
    <name type="scientific">Streptomyces viridochromogenes Tue57</name>
    <dbReference type="NCBI Taxonomy" id="1160705"/>
    <lineage>
        <taxon>Bacteria</taxon>
        <taxon>Bacillati</taxon>
        <taxon>Actinomycetota</taxon>
        <taxon>Actinomycetes</taxon>
        <taxon>Kitasatosporales</taxon>
        <taxon>Streptomycetaceae</taxon>
        <taxon>Streptomyces</taxon>
    </lineage>
</organism>
<feature type="transmembrane region" description="Helical" evidence="1">
    <location>
        <begin position="233"/>
        <end position="253"/>
    </location>
</feature>
<accession>L8P9W6</accession>